<dbReference type="Proteomes" id="UP000270678">
    <property type="component" value="Chromosome"/>
</dbReference>
<gene>
    <name evidence="3" type="ORF">EI981_18995</name>
</gene>
<dbReference type="PANTHER" id="PTHR24567:SF26">
    <property type="entry name" value="REGULATORY PROTEIN YEIL"/>
    <property type="match status" value="1"/>
</dbReference>
<name>A0A3Q9ICW4_9BACL</name>
<reference evidence="4" key="1">
    <citation type="submission" date="2018-12" db="EMBL/GenBank/DDBJ databases">
        <title>Complete genome sequence of Paenibacillus sp. MBLB1234.</title>
        <authorList>
            <person name="Nam Y.-D."/>
            <person name="Kang J."/>
            <person name="Chung W.-H."/>
            <person name="Park Y.S."/>
        </authorList>
    </citation>
    <scope>NUCLEOTIDE SEQUENCE [LARGE SCALE GENOMIC DNA]</scope>
    <source>
        <strain evidence="4">MBLB1234</strain>
    </source>
</reference>
<dbReference type="InterPro" id="IPR050397">
    <property type="entry name" value="Env_Response_Regulators"/>
</dbReference>
<dbReference type="SUPFAM" id="SSF51206">
    <property type="entry name" value="cAMP-binding domain-like"/>
    <property type="match status" value="1"/>
</dbReference>
<proteinExistence type="predicted"/>
<evidence type="ECO:0000259" key="2">
    <source>
        <dbReference type="PROSITE" id="PS50042"/>
    </source>
</evidence>
<organism evidence="3 4">
    <name type="scientific">Paenibacillus lutimineralis</name>
    <dbReference type="NCBI Taxonomy" id="2707005"/>
    <lineage>
        <taxon>Bacteria</taxon>
        <taxon>Bacillati</taxon>
        <taxon>Bacillota</taxon>
        <taxon>Bacilli</taxon>
        <taxon>Bacillales</taxon>
        <taxon>Paenibacillaceae</taxon>
        <taxon>Paenibacillus</taxon>
    </lineage>
</organism>
<evidence type="ECO:0000313" key="3">
    <source>
        <dbReference type="EMBL" id="AZS16326.1"/>
    </source>
</evidence>
<dbReference type="Gene3D" id="2.60.120.10">
    <property type="entry name" value="Jelly Rolls"/>
    <property type="match status" value="1"/>
</dbReference>
<dbReference type="Pfam" id="PF00027">
    <property type="entry name" value="cNMP_binding"/>
    <property type="match status" value="1"/>
</dbReference>
<accession>A0A3Q9ICW4</accession>
<dbReference type="PANTHER" id="PTHR24567">
    <property type="entry name" value="CRP FAMILY TRANSCRIPTIONAL REGULATORY PROTEIN"/>
    <property type="match status" value="1"/>
</dbReference>
<dbReference type="InterPro" id="IPR018490">
    <property type="entry name" value="cNMP-bd_dom_sf"/>
</dbReference>
<dbReference type="KEGG" id="plut:EI981_18995"/>
<dbReference type="EMBL" id="CP034346">
    <property type="protein sequence ID" value="AZS16326.1"/>
    <property type="molecule type" value="Genomic_DNA"/>
</dbReference>
<feature type="domain" description="Cyclic nucleotide-binding" evidence="2">
    <location>
        <begin position="20"/>
        <end position="98"/>
    </location>
</feature>
<keyword evidence="4" id="KW-1185">Reference proteome</keyword>
<dbReference type="AlphaFoldDB" id="A0A3Q9ICW4"/>
<keyword evidence="1" id="KW-0010">Activator</keyword>
<sequence>MNLKDIVNNAPAHIKTEFIYRRHEKGSLIIHPHEQNHHLYILTTGIAEVYRQGYTGTMVSLYIYDSYSCFGEIEIFNKKIKTLGVIAQQNCETIAIHKTKVYEWMKIDFNFNLYIIKQLASKLILSSDTVAQLSLLTVKDRILLSIRNHYKIDDLEHLTKQTLSSEVCTPIRSLNRSIAQCIDEGLINYKDKKFSVTSIHKIEEYLRNFLAN</sequence>
<dbReference type="RefSeq" id="WP_127000820.1">
    <property type="nucleotide sequence ID" value="NZ_CP034346.1"/>
</dbReference>
<dbReference type="PROSITE" id="PS50042">
    <property type="entry name" value="CNMP_BINDING_3"/>
    <property type="match status" value="1"/>
</dbReference>
<dbReference type="CDD" id="cd00038">
    <property type="entry name" value="CAP_ED"/>
    <property type="match status" value="1"/>
</dbReference>
<dbReference type="InterPro" id="IPR000595">
    <property type="entry name" value="cNMP-bd_dom"/>
</dbReference>
<evidence type="ECO:0000256" key="1">
    <source>
        <dbReference type="ARBA" id="ARBA00023159"/>
    </source>
</evidence>
<protein>
    <submittedName>
        <fullName evidence="3">Crp/Fnr family transcriptional regulator</fullName>
    </submittedName>
</protein>
<dbReference type="OrthoDB" id="1896386at2"/>
<dbReference type="InterPro" id="IPR014710">
    <property type="entry name" value="RmlC-like_jellyroll"/>
</dbReference>
<dbReference type="GO" id="GO:0005829">
    <property type="term" value="C:cytosol"/>
    <property type="evidence" value="ECO:0007669"/>
    <property type="project" value="TreeGrafter"/>
</dbReference>
<evidence type="ECO:0000313" key="4">
    <source>
        <dbReference type="Proteomes" id="UP000270678"/>
    </source>
</evidence>
<dbReference type="GO" id="GO:0003700">
    <property type="term" value="F:DNA-binding transcription factor activity"/>
    <property type="evidence" value="ECO:0007669"/>
    <property type="project" value="TreeGrafter"/>
</dbReference>